<dbReference type="GO" id="GO:0071555">
    <property type="term" value="P:cell wall organization"/>
    <property type="evidence" value="ECO:0007669"/>
    <property type="project" value="UniProtKB-KW"/>
</dbReference>
<dbReference type="GO" id="GO:0009252">
    <property type="term" value="P:peptidoglycan biosynthetic process"/>
    <property type="evidence" value="ECO:0007669"/>
    <property type="project" value="UniProtKB-UniRule"/>
</dbReference>
<evidence type="ECO:0000259" key="11">
    <source>
        <dbReference type="Pfam" id="PF08245"/>
    </source>
</evidence>
<dbReference type="PANTHER" id="PTHR23135:SF4">
    <property type="entry name" value="UDP-N-ACETYLMURAMOYL-L-ALANYL-D-GLUTAMATE--2,6-DIAMINOPIMELATE LIGASE MURE HOMOLOG, CHLOROPLASTIC"/>
    <property type="match status" value="1"/>
</dbReference>
<evidence type="ECO:0000256" key="6">
    <source>
        <dbReference type="ARBA" id="ARBA00023316"/>
    </source>
</evidence>
<keyword evidence="5 7" id="KW-0131">Cell cycle</keyword>
<reference evidence="12 13" key="1">
    <citation type="submission" date="2017-02" db="EMBL/GenBank/DDBJ databases">
        <authorList>
            <person name="Peterson S.W."/>
        </authorList>
    </citation>
    <scope>NUCLEOTIDE SEQUENCE [LARGE SCALE GENOMIC DNA]</scope>
    <source>
        <strain evidence="12 13">S285</strain>
    </source>
</reference>
<feature type="binding site" evidence="7">
    <location>
        <begin position="104"/>
        <end position="110"/>
    </location>
    <ligand>
        <name>ATP</name>
        <dbReference type="ChEBI" id="CHEBI:30616"/>
    </ligand>
</feature>
<comment type="function">
    <text evidence="7">Catalyzes the addition of meso-diaminopimelic acid to the nucleotide precursor UDP-N-acetylmuramoyl-L-alanyl-D-glutamate (UMAG) in the biosynthesis of bacterial cell-wall peptidoglycan.</text>
</comment>
<keyword evidence="2 7" id="KW-0132">Cell division</keyword>
<sequence>MRLGELLPGADLAPSLRDLEISGLSADSRAIKPGYLFFAIPGHKGDGLDFASDAAARGAVAVVAQRVAASAPPLILVPDARRALALAAARFHPRQPTTIALVTGTSGKTSVVAFLRQIWQALGHEAASLGTIGLVDKAGARYGALTTPGPVELHEILDAGAGRGITHLAMEASSLGVEQRRLDGVKATLAAFTNFSRDHLDHHPDLEAYFQAKMRLFEALLRPGQPVVVDADSDAAPRVLSVLRARGLEPFTVGAKGETIALLEMRPRALSTALRLRHENQEYEIELPLAGAFQTSNALVAAGLAIASGDAPARVFSTLSRLRGAPGRLELVGEKNGAPIFVDYAHKPDALEKVLQVLRPLAQGRLIVVFGCGGDRDQGKRPLMGAIATREADVVIVTDDNPRSEDAAAIRAAILAGAREVDPAKASEIADRENAIRSAVAGLGLGDVLVVAGKGHETGQIVGGTTYPFSDQDVVAKALGLNRKDVA</sequence>
<proteinExistence type="inferred from homology"/>
<feature type="binding site" evidence="7">
    <location>
        <position position="453"/>
    </location>
    <ligand>
        <name>meso-2,6-diaminopimelate</name>
        <dbReference type="ChEBI" id="CHEBI:57791"/>
    </ligand>
</feature>
<dbReference type="STRING" id="655015.B1812_11695"/>
<keyword evidence="7 12" id="KW-0436">Ligase</keyword>
<dbReference type="NCBIfam" id="NF001126">
    <property type="entry name" value="PRK00139.1-4"/>
    <property type="match status" value="1"/>
</dbReference>
<evidence type="ECO:0000256" key="1">
    <source>
        <dbReference type="ARBA" id="ARBA00005898"/>
    </source>
</evidence>
<feature type="short sequence motif" description="Meso-diaminopimelate recognition motif" evidence="7">
    <location>
        <begin position="400"/>
        <end position="403"/>
    </location>
</feature>
<feature type="binding site" evidence="7">
    <location>
        <position position="457"/>
    </location>
    <ligand>
        <name>meso-2,6-diaminopimelate</name>
        <dbReference type="ChEBI" id="CHEBI:57791"/>
    </ligand>
</feature>
<dbReference type="SUPFAM" id="SSF63418">
    <property type="entry name" value="MurE/MurF N-terminal domain"/>
    <property type="match status" value="1"/>
</dbReference>
<comment type="cofactor">
    <cofactor evidence="7">
        <name>Mg(2+)</name>
        <dbReference type="ChEBI" id="CHEBI:18420"/>
    </cofactor>
</comment>
<evidence type="ECO:0000256" key="2">
    <source>
        <dbReference type="ARBA" id="ARBA00022618"/>
    </source>
</evidence>
<evidence type="ECO:0000256" key="4">
    <source>
        <dbReference type="ARBA" id="ARBA00022984"/>
    </source>
</evidence>
<dbReference type="EC" id="6.3.2.13" evidence="7"/>
<feature type="binding site" evidence="7">
    <location>
        <begin position="400"/>
        <end position="403"/>
    </location>
    <ligand>
        <name>meso-2,6-diaminopimelate</name>
        <dbReference type="ChEBI" id="CHEBI:57791"/>
    </ligand>
</feature>
<dbReference type="InterPro" id="IPR036565">
    <property type="entry name" value="Mur-like_cat_sf"/>
</dbReference>
<name>A0A1W6MVT1_9HYPH</name>
<comment type="pathway">
    <text evidence="7 8">Cell wall biogenesis; peptidoglycan biosynthesis.</text>
</comment>
<feature type="domain" description="Mur ligase central" evidence="11">
    <location>
        <begin position="102"/>
        <end position="305"/>
    </location>
</feature>
<feature type="modified residue" description="N6-carboxylysine" evidence="7">
    <location>
        <position position="213"/>
    </location>
</feature>
<evidence type="ECO:0000256" key="7">
    <source>
        <dbReference type="HAMAP-Rule" id="MF_00208"/>
    </source>
</evidence>
<dbReference type="GO" id="GO:0051301">
    <property type="term" value="P:cell division"/>
    <property type="evidence" value="ECO:0007669"/>
    <property type="project" value="UniProtKB-KW"/>
</dbReference>
<dbReference type="Pfam" id="PF01225">
    <property type="entry name" value="Mur_ligase"/>
    <property type="match status" value="1"/>
</dbReference>
<evidence type="ECO:0000256" key="5">
    <source>
        <dbReference type="ARBA" id="ARBA00023306"/>
    </source>
</evidence>
<dbReference type="GO" id="GO:0008360">
    <property type="term" value="P:regulation of cell shape"/>
    <property type="evidence" value="ECO:0007669"/>
    <property type="project" value="UniProtKB-KW"/>
</dbReference>
<dbReference type="RefSeq" id="WP_085771741.1">
    <property type="nucleotide sequence ID" value="NZ_AP027149.1"/>
</dbReference>
<dbReference type="InterPro" id="IPR004101">
    <property type="entry name" value="Mur_ligase_C"/>
</dbReference>
<dbReference type="InterPro" id="IPR035911">
    <property type="entry name" value="MurE/MurF_N"/>
</dbReference>
<keyword evidence="4 7" id="KW-0573">Peptidoglycan synthesis</keyword>
<comment type="PTM">
    <text evidence="7">Carboxylation is probably crucial for Mg(2+) binding and, consequently, for the gamma-phosphate positioning of ATP.</text>
</comment>
<dbReference type="Gene3D" id="3.40.1190.10">
    <property type="entry name" value="Mur-like, catalytic domain"/>
    <property type="match status" value="1"/>
</dbReference>
<feature type="binding site" evidence="7">
    <location>
        <position position="179"/>
    </location>
    <ligand>
        <name>UDP-N-acetyl-alpha-D-muramoyl-L-alanyl-D-glutamate</name>
        <dbReference type="ChEBI" id="CHEBI:83900"/>
    </ligand>
</feature>
<dbReference type="Gene3D" id="3.90.190.20">
    <property type="entry name" value="Mur ligase, C-terminal domain"/>
    <property type="match status" value="1"/>
</dbReference>
<dbReference type="Gene3D" id="3.40.1390.10">
    <property type="entry name" value="MurE/MurF, N-terminal domain"/>
    <property type="match status" value="1"/>
</dbReference>
<evidence type="ECO:0000313" key="12">
    <source>
        <dbReference type="EMBL" id="ARN81626.1"/>
    </source>
</evidence>
<dbReference type="OrthoDB" id="9800958at2"/>
<comment type="subcellular location">
    <subcellularLocation>
        <location evidence="7 8">Cytoplasm</location>
    </subcellularLocation>
</comment>
<dbReference type="GO" id="GO:0008765">
    <property type="term" value="F:UDP-N-acetylmuramoylalanyl-D-glutamate-2,6-diaminopimelate ligase activity"/>
    <property type="evidence" value="ECO:0007669"/>
    <property type="project" value="UniProtKB-UniRule"/>
</dbReference>
<dbReference type="GO" id="GO:0005524">
    <property type="term" value="F:ATP binding"/>
    <property type="evidence" value="ECO:0007669"/>
    <property type="project" value="UniProtKB-UniRule"/>
</dbReference>
<keyword evidence="13" id="KW-1185">Reference proteome</keyword>
<dbReference type="InterPro" id="IPR005761">
    <property type="entry name" value="UDP-N-AcMur-Glu-dNH2Pim_ligase"/>
</dbReference>
<dbReference type="PANTHER" id="PTHR23135">
    <property type="entry name" value="MUR LIGASE FAMILY MEMBER"/>
    <property type="match status" value="1"/>
</dbReference>
<dbReference type="SUPFAM" id="SSF53623">
    <property type="entry name" value="MurD-like peptide ligases, catalytic domain"/>
    <property type="match status" value="1"/>
</dbReference>
<gene>
    <name evidence="7" type="primary">murE</name>
    <name evidence="12" type="ORF">B1812_11695</name>
</gene>
<dbReference type="NCBIfam" id="TIGR01085">
    <property type="entry name" value="murE"/>
    <property type="match status" value="1"/>
</dbReference>
<protein>
    <recommendedName>
        <fullName evidence="7">UDP-N-acetylmuramoyl-L-alanyl-D-glutamate--2,6-diaminopimelate ligase</fullName>
        <ecNumber evidence="7">6.3.2.13</ecNumber>
    </recommendedName>
    <alternativeName>
        <fullName evidence="7">Meso-A2pm-adding enzyme</fullName>
    </alternativeName>
    <alternativeName>
        <fullName evidence="7">Meso-diaminopimelate-adding enzyme</fullName>
    </alternativeName>
    <alternativeName>
        <fullName evidence="7">UDP-MurNAc-L-Ala-D-Glu:meso-diaminopimelate ligase</fullName>
    </alternativeName>
    <alternativeName>
        <fullName evidence="7">UDP-MurNAc-tripeptide synthetase</fullName>
    </alternativeName>
    <alternativeName>
        <fullName evidence="7">UDP-N-acetylmuramyl-tripeptide synthetase</fullName>
    </alternativeName>
</protein>
<dbReference type="GO" id="GO:0005737">
    <property type="term" value="C:cytoplasm"/>
    <property type="evidence" value="ECO:0007669"/>
    <property type="project" value="UniProtKB-SubCell"/>
</dbReference>
<dbReference type="InterPro" id="IPR036615">
    <property type="entry name" value="Mur_ligase_C_dom_sf"/>
</dbReference>
<feature type="binding site" evidence="7">
    <location>
        <position position="181"/>
    </location>
    <ligand>
        <name>UDP-N-acetyl-alpha-D-muramoyl-L-alanyl-D-glutamate</name>
        <dbReference type="ChEBI" id="CHEBI:83900"/>
    </ligand>
</feature>
<dbReference type="GO" id="GO:0000287">
    <property type="term" value="F:magnesium ion binding"/>
    <property type="evidence" value="ECO:0007669"/>
    <property type="project" value="UniProtKB-UniRule"/>
</dbReference>
<keyword evidence="7" id="KW-0067">ATP-binding</keyword>
<evidence type="ECO:0000259" key="9">
    <source>
        <dbReference type="Pfam" id="PF01225"/>
    </source>
</evidence>
<dbReference type="Pfam" id="PF02875">
    <property type="entry name" value="Mur_ligase_C"/>
    <property type="match status" value="1"/>
</dbReference>
<evidence type="ECO:0000256" key="8">
    <source>
        <dbReference type="RuleBase" id="RU004135"/>
    </source>
</evidence>
<keyword evidence="6 7" id="KW-0961">Cell wall biogenesis/degradation</keyword>
<keyword evidence="7" id="KW-0460">Magnesium</keyword>
<feature type="binding site" evidence="7">
    <location>
        <position position="173"/>
    </location>
    <ligand>
        <name>UDP-N-acetyl-alpha-D-muramoyl-L-alanyl-D-glutamate</name>
        <dbReference type="ChEBI" id="CHEBI:83900"/>
    </ligand>
</feature>
<dbReference type="InterPro" id="IPR000713">
    <property type="entry name" value="Mur_ligase_N"/>
</dbReference>
<dbReference type="Pfam" id="PF08245">
    <property type="entry name" value="Mur_ligase_M"/>
    <property type="match status" value="1"/>
</dbReference>
<dbReference type="KEGG" id="mbry:B1812_11695"/>
<dbReference type="InterPro" id="IPR013221">
    <property type="entry name" value="Mur_ligase_cen"/>
</dbReference>
<dbReference type="NCBIfam" id="NF001124">
    <property type="entry name" value="PRK00139.1-2"/>
    <property type="match status" value="1"/>
</dbReference>
<keyword evidence="7" id="KW-0963">Cytoplasm</keyword>
<dbReference type="UniPathway" id="UPA00219"/>
<organism evidence="12 13">
    <name type="scientific">Methylocystis bryophila</name>
    <dbReference type="NCBI Taxonomy" id="655015"/>
    <lineage>
        <taxon>Bacteria</taxon>
        <taxon>Pseudomonadati</taxon>
        <taxon>Pseudomonadota</taxon>
        <taxon>Alphaproteobacteria</taxon>
        <taxon>Hyphomicrobiales</taxon>
        <taxon>Methylocystaceae</taxon>
        <taxon>Methylocystis</taxon>
    </lineage>
</organism>
<dbReference type="HAMAP" id="MF_00208">
    <property type="entry name" value="MurE"/>
    <property type="match status" value="1"/>
</dbReference>
<feature type="domain" description="Mur ligase N-terminal catalytic" evidence="9">
    <location>
        <begin position="20"/>
        <end position="89"/>
    </location>
</feature>
<dbReference type="EMBL" id="CP019948">
    <property type="protein sequence ID" value="ARN81626.1"/>
    <property type="molecule type" value="Genomic_DNA"/>
</dbReference>
<feature type="binding site" evidence="7">
    <location>
        <position position="28"/>
    </location>
    <ligand>
        <name>UDP-N-acetyl-alpha-D-muramoyl-L-alanyl-D-glutamate</name>
        <dbReference type="ChEBI" id="CHEBI:83900"/>
    </ligand>
</feature>
<evidence type="ECO:0000313" key="13">
    <source>
        <dbReference type="Proteomes" id="UP000193978"/>
    </source>
</evidence>
<evidence type="ECO:0000259" key="10">
    <source>
        <dbReference type="Pfam" id="PF02875"/>
    </source>
</evidence>
<dbReference type="SUPFAM" id="SSF53244">
    <property type="entry name" value="MurD-like peptide ligases, peptide-binding domain"/>
    <property type="match status" value="1"/>
</dbReference>
<comment type="similarity">
    <text evidence="1 7">Belongs to the MurCDEF family. MurE subfamily.</text>
</comment>
<accession>A0A1W6MVT1</accession>
<comment type="catalytic activity">
    <reaction evidence="7">
        <text>UDP-N-acetyl-alpha-D-muramoyl-L-alanyl-D-glutamate + meso-2,6-diaminopimelate + ATP = UDP-N-acetyl-alpha-D-muramoyl-L-alanyl-gamma-D-glutamyl-meso-2,6-diaminopimelate + ADP + phosphate + H(+)</text>
        <dbReference type="Rhea" id="RHEA:23676"/>
        <dbReference type="ChEBI" id="CHEBI:15378"/>
        <dbReference type="ChEBI" id="CHEBI:30616"/>
        <dbReference type="ChEBI" id="CHEBI:43474"/>
        <dbReference type="ChEBI" id="CHEBI:57791"/>
        <dbReference type="ChEBI" id="CHEBI:83900"/>
        <dbReference type="ChEBI" id="CHEBI:83905"/>
        <dbReference type="ChEBI" id="CHEBI:456216"/>
        <dbReference type="EC" id="6.3.2.13"/>
    </reaction>
</comment>
<dbReference type="Proteomes" id="UP000193978">
    <property type="component" value="Chromosome"/>
</dbReference>
<feature type="domain" description="Mur ligase C-terminal" evidence="10">
    <location>
        <begin position="327"/>
        <end position="455"/>
    </location>
</feature>
<comment type="caution">
    <text evidence="7">Lacks conserved residue(s) required for the propagation of feature annotation.</text>
</comment>
<feature type="binding site" evidence="7">
    <location>
        <position position="376"/>
    </location>
    <ligand>
        <name>meso-2,6-diaminopimelate</name>
        <dbReference type="ChEBI" id="CHEBI:57791"/>
    </ligand>
</feature>
<keyword evidence="3 7" id="KW-0133">Cell shape</keyword>
<evidence type="ECO:0000256" key="3">
    <source>
        <dbReference type="ARBA" id="ARBA00022960"/>
    </source>
</evidence>
<feature type="binding site" evidence="7">
    <location>
        <begin position="146"/>
        <end position="147"/>
    </location>
    <ligand>
        <name>UDP-N-acetyl-alpha-D-muramoyl-L-alanyl-D-glutamate</name>
        <dbReference type="ChEBI" id="CHEBI:83900"/>
    </ligand>
</feature>
<dbReference type="AlphaFoldDB" id="A0A1W6MVT1"/>
<keyword evidence="7" id="KW-0547">Nucleotide-binding</keyword>